<gene>
    <name evidence="9" type="ORF">INT46_003374</name>
</gene>
<feature type="compositionally biased region" description="Low complexity" evidence="6">
    <location>
        <begin position="2485"/>
        <end position="2497"/>
    </location>
</feature>
<feature type="region of interest" description="Disordered" evidence="6">
    <location>
        <begin position="2554"/>
        <end position="2582"/>
    </location>
</feature>
<dbReference type="PANTHER" id="PTHR45653:SF10">
    <property type="entry name" value="MYOBLAST CITY, ISOFORM B"/>
    <property type="match status" value="1"/>
</dbReference>
<dbReference type="InterPro" id="IPR056372">
    <property type="entry name" value="TPR_DOCK"/>
</dbReference>
<feature type="region of interest" description="Disordered" evidence="6">
    <location>
        <begin position="1785"/>
        <end position="1805"/>
    </location>
</feature>
<feature type="compositionally biased region" description="Low complexity" evidence="6">
    <location>
        <begin position="2437"/>
        <end position="2464"/>
    </location>
</feature>
<comment type="caution">
    <text evidence="9">The sequence shown here is derived from an EMBL/GenBank/DDBJ whole genome shotgun (WGS) entry which is preliminary data.</text>
</comment>
<feature type="compositionally biased region" description="Polar residues" evidence="6">
    <location>
        <begin position="2564"/>
        <end position="2576"/>
    </location>
</feature>
<feature type="compositionally biased region" description="Basic residues" evidence="6">
    <location>
        <begin position="2554"/>
        <end position="2563"/>
    </location>
</feature>
<dbReference type="GO" id="GO:0005085">
    <property type="term" value="F:guanyl-nucleotide exchange factor activity"/>
    <property type="evidence" value="ECO:0007669"/>
    <property type="project" value="UniProtKB-KW"/>
</dbReference>
<evidence type="ECO:0000256" key="1">
    <source>
        <dbReference type="ARBA" id="ARBA00004496"/>
    </source>
</evidence>
<dbReference type="InterPro" id="IPR043162">
    <property type="entry name" value="DOCK_C_lobe_C"/>
</dbReference>
<dbReference type="InterPro" id="IPR042455">
    <property type="entry name" value="DOCK_N_sub1"/>
</dbReference>
<dbReference type="InterPro" id="IPR027007">
    <property type="entry name" value="C2_DOCK-type_domain"/>
</dbReference>
<evidence type="ECO:0000256" key="5">
    <source>
        <dbReference type="PROSITE-ProRule" id="PRU00983"/>
    </source>
</evidence>
<dbReference type="Gene3D" id="1.20.58.740">
    <property type="match status" value="1"/>
</dbReference>
<dbReference type="Pfam" id="PF20421">
    <property type="entry name" value="DHR-2_Lobe_C"/>
    <property type="match status" value="1"/>
</dbReference>
<feature type="domain" description="DOCKER" evidence="8">
    <location>
        <begin position="1987"/>
        <end position="2428"/>
    </location>
</feature>
<accession>A0A8H7QV65</accession>
<name>A0A8H7QV65_9FUNG</name>
<dbReference type="Pfam" id="PF23554">
    <property type="entry name" value="TPR_DOCK"/>
    <property type="match status" value="2"/>
</dbReference>
<dbReference type="Gene3D" id="1.25.40.410">
    <property type="match status" value="1"/>
</dbReference>
<dbReference type="Gene3D" id="1.20.1270.350">
    <property type="entry name" value="Dedicator of cytokinesis N-terminal subdomain"/>
    <property type="match status" value="1"/>
</dbReference>
<evidence type="ECO:0000313" key="10">
    <source>
        <dbReference type="Proteomes" id="UP000650833"/>
    </source>
</evidence>
<feature type="region of interest" description="Disordered" evidence="6">
    <location>
        <begin position="2436"/>
        <end position="2497"/>
    </location>
</feature>
<evidence type="ECO:0000256" key="2">
    <source>
        <dbReference type="ARBA" id="ARBA00022490"/>
    </source>
</evidence>
<feature type="domain" description="C2 DOCK-type" evidence="7">
    <location>
        <begin position="619"/>
        <end position="837"/>
    </location>
</feature>
<dbReference type="GO" id="GO:0005737">
    <property type="term" value="C:cytoplasm"/>
    <property type="evidence" value="ECO:0007669"/>
    <property type="project" value="UniProtKB-SubCell"/>
</dbReference>
<dbReference type="Pfam" id="PF20422">
    <property type="entry name" value="DHR-2_Lobe_B"/>
    <property type="match status" value="1"/>
</dbReference>
<evidence type="ECO:0000313" key="9">
    <source>
        <dbReference type="EMBL" id="KAG2199294.1"/>
    </source>
</evidence>
<sequence>MKWLPLPKIAHGIAIYPFSPSSISTTNATTATTRPSSGLLTSQQQDDISIHTSSTCSVDLSSTQTEDYSHLIPLEVGDELFIIEQQGQWYRGYVSCPLEQGVKPNKAPIGCFPRSHVQIKEYLDIDPDEADIIVYRKRRETTTSPRPLSELNTLPRSFSESYIHNTIDQPSTIRPGSFGDLNFEFEAPDIKKSVTHIPPPPLPLARFDQSTITGSSEPLVDEIAACVSEWNSLLYTYINHRQYNTFNTVRDHINYLFQARRQLLDQALSREELVKLRKEIVNRMVLSNMEQNQDMIIRHPEKGYLLDATNASLSTIYRMHFKYVTHTPSSIANASTKLVDNTMLNHSASTSTINTVTSNVTNASTTAQQISTPQQPKGAKFYHLFFELKACVAHICQPGEYTELYFSLYSAMEHKFLTEQFVVILNFNGMPKDEAQIGKLQALFVDLSLHDITDDLYMVCHVVRLGGMKLGDGKDHFGSIGTHTSQFFHSNKHMHQSFQKPSAATTINAMCRRPFGCAVLKLSSLASLHNSDEKATIEHDMPVYAAISEANYTTLHEDIIFNNTKEFQKNPRAESLRISLRTFYGFLDEVLKTNAALLQDIPQTSRLGFADVVFPDDSRNDLYIKLEFGDLTQFGRSRNIQVTMCVRDNKTGEVIDNAISVGAGARPVSYWESMVIYHEQRPKWGELIKINIEDVHQWERSHVFLTVKHRSSNFAGTGSNTPILKFSNNGYQTSNATDPPTNPSTSVVSATSGGGEKIIAMGFLPLFLPPLHRDFVADGSHTLNLYKYDKQYSLPRHYLDSTPWCVRSTAPSNMAHQSLDNINKSPRPSYRSRGHTHSPSTQSFKSLNGSFNSSATAFNTTSASTSVTDITALGPSSLQQQQQQQQPLNSKLVLLRDTITLNTFLCSNKFTQNKILVKLLNWRALMEGAEDGTAELLSVLDQFTFVGEVEVVKFLGDIFDALLDILTYEDEDISDLVTKEIHDQVLAAIVWLLGIVQDRRFSNFRPVLDVYIENRFSIQDYERQSHQLFSSNKRETRNYSYCIAPETTFDHLMKSLSRLCEDPSDSSKAKLLRSSMKVWDYLFRFIVRSRLNQQQKEYEDERAVNNEVFKKELEKLLGEITSIMSPEHPSSMIGTQTLALQHFADILVELHKIFSPQEVVEVATRFVDACAHVTGRLVGFKLAMILSIVKGPTFDYPSCRFEMAKNVIRWIRLWLNSYMATAKDVIFARQVEQQQQHPDSNNPQQTRLPRSQWIENLRLSTTILSELLDRVRKSFGMTSSGLTSSCISSPSISNYSRPTSFAAINDDDGFMQECSVTDLSSITEYALQLVPQLLNAYKDIQRLTIQAMHVSSVPPGTPIVDSHLTGGASLNAGSRPHSRQSFSILRERASSIGANGSKNPLLSPDIIQEMQNNMHQKSASVGNGGTTTAAVGSNSAISNTNNSSSNKSKFTVVLQALSTSPATPFPSTYPFQPATRTSNTSTGQGLTSDQVAMISTGLLDLTVVFLELFYMTPKQQWITFIKKMQAQDGVEDTAEFLRKIVYTCMGILFGDNILTLEESSLTVDGMARCEEDESRDKRRVPKKWLNFDTIAHQIILCDILEPIKSIFELPAFIPTEKAYMSPEEDEMLPTMYEEMILPETPQEQNTQKSTTPTATTNNNIAEQQSTLLLWRIYFVGFLRVVGSPRLDISESMPQVQRAVWKIIGNMRGEVGAKVFLSLWKLAGKSASCTAAGFSTLNDYDVTASRHLSDYFGSEVAHQSPFSSTSDLNHFNDDSLRQSMASIEEVDDDDHEFNTNGLSNRTSSNISNNNTYSVRNSVRIGPTDELPLSSINEEHFAEDAAKSEVSFLQADLAYFILSPMCAASLTLHDRVRVNALSIIADIIAIELYSYGELFHVQHVIIGTLDRLVMSENKGDDFINARVTVELNAALEQRLLSDNRQDCLAIGRRAIDSLCKFHGLLLQIRSLPADDDEFMDERITATLKLMKFIQVIEREEIYIKYVHQLVQMHLDSRNFIEAALTLRFHADLLQWDPSDKLAEIHDLSLPAQSSFTRKEGLYMKMIIYLDQGNAWEICVQLCKELAYEYETTLYDYTKLSDILHRQATFAENIVKKERCFTEYFRVGFYGRGFPASNRNRQYIYRGLEWEKMSSFVERMQNRHPNAQLLPSKISNSMSITDDQLKELDSTLDGQYLQITPVTPIPDTDDIPCLSNPNAPDSIKKYYSFNNVYKFSFSRPVTRESTDKSDENGKQPESDFLNLWTEKFDFECEDKFPTIVRRSKIISSQTSVISPIENAVTAMENKNKELESLEKKYAAYLPKNSRRMSNLAQPININPFSMSLNGAVDAPVNGGVPLYKKAFLTKDYWDKNPEMRQWIHRLQNAIQDQVLIIKKCLETHNKLVSNEMRPFHTTLTEFFQKNFAEEIKSLKAKSIKEEIKENPSLSISSTNSLNRRRSTLSSSTTTENNSLYGHQQVEDAKVTSPNLSRQNTTTQTPGVGGVPVLPTLPVMSPISRAFSIRTPVTENAPGLSAASALNNNTAFENATMSRAESLSRTLKMSLRKKSRKKSQNTGNAHVSTNNSIHDRQN</sequence>
<organism evidence="9 10">
    <name type="scientific">Mucor plumbeus</name>
    <dbReference type="NCBI Taxonomy" id="97098"/>
    <lineage>
        <taxon>Eukaryota</taxon>
        <taxon>Fungi</taxon>
        <taxon>Fungi incertae sedis</taxon>
        <taxon>Mucoromycota</taxon>
        <taxon>Mucoromycotina</taxon>
        <taxon>Mucoromycetes</taxon>
        <taxon>Mucorales</taxon>
        <taxon>Mucorineae</taxon>
        <taxon>Mucoraceae</taxon>
        <taxon>Mucor</taxon>
    </lineage>
</organism>
<evidence type="ECO:0000256" key="4">
    <source>
        <dbReference type="ARBA" id="ARBA00022658"/>
    </source>
</evidence>
<keyword evidence="10" id="KW-1185">Reference proteome</keyword>
<evidence type="ECO:0000256" key="6">
    <source>
        <dbReference type="SAM" id="MobiDB-lite"/>
    </source>
</evidence>
<dbReference type="InterPro" id="IPR032376">
    <property type="entry name" value="DOCK_N"/>
</dbReference>
<dbReference type="EMBL" id="JAEPRC010000355">
    <property type="protein sequence ID" value="KAG2199294.1"/>
    <property type="molecule type" value="Genomic_DNA"/>
</dbReference>
<dbReference type="InterPro" id="IPR026791">
    <property type="entry name" value="DOCK"/>
</dbReference>
<evidence type="ECO:0008006" key="11">
    <source>
        <dbReference type="Google" id="ProtNLM"/>
    </source>
</evidence>
<dbReference type="PROSITE" id="PS51650">
    <property type="entry name" value="C2_DOCK"/>
    <property type="match status" value="1"/>
</dbReference>
<dbReference type="CDD" id="cd11684">
    <property type="entry name" value="DHR2_DOCK"/>
    <property type="match status" value="1"/>
</dbReference>
<dbReference type="PROSITE" id="PS51651">
    <property type="entry name" value="DOCKER"/>
    <property type="match status" value="1"/>
</dbReference>
<dbReference type="GO" id="GO:0005886">
    <property type="term" value="C:plasma membrane"/>
    <property type="evidence" value="ECO:0007669"/>
    <property type="project" value="TreeGrafter"/>
</dbReference>
<dbReference type="PANTHER" id="PTHR45653">
    <property type="entry name" value="DEDICATOR OF CYTOKINESIS"/>
    <property type="match status" value="1"/>
</dbReference>
<dbReference type="CDD" id="cd08679">
    <property type="entry name" value="C2_DOCK180_related"/>
    <property type="match status" value="1"/>
</dbReference>
<dbReference type="Pfam" id="PF06920">
    <property type="entry name" value="DHR-2_Lobe_A"/>
    <property type="match status" value="1"/>
</dbReference>
<dbReference type="InterPro" id="IPR046769">
    <property type="entry name" value="DOCKER_Lobe_A"/>
</dbReference>
<keyword evidence="2" id="KW-0963">Cytoplasm</keyword>
<proteinExistence type="inferred from homology"/>
<dbReference type="GO" id="GO:0007264">
    <property type="term" value="P:small GTPase-mediated signal transduction"/>
    <property type="evidence" value="ECO:0007669"/>
    <property type="project" value="InterPro"/>
</dbReference>
<dbReference type="OrthoDB" id="18896at2759"/>
<evidence type="ECO:0000256" key="3">
    <source>
        <dbReference type="ARBA" id="ARBA00022553"/>
    </source>
</evidence>
<dbReference type="Proteomes" id="UP000650833">
    <property type="component" value="Unassembled WGS sequence"/>
</dbReference>
<comment type="similarity">
    <text evidence="5">Belongs to the DOCK family.</text>
</comment>
<feature type="compositionally biased region" description="Polar residues" evidence="6">
    <location>
        <begin position="815"/>
        <end position="826"/>
    </location>
</feature>
<dbReference type="Pfam" id="PF14429">
    <property type="entry name" value="DOCK-C2"/>
    <property type="match status" value="1"/>
</dbReference>
<dbReference type="GO" id="GO:0031267">
    <property type="term" value="F:small GTPase binding"/>
    <property type="evidence" value="ECO:0007669"/>
    <property type="project" value="TreeGrafter"/>
</dbReference>
<dbReference type="InterPro" id="IPR046770">
    <property type="entry name" value="DOCKER_Lobe_B"/>
</dbReference>
<keyword evidence="3" id="KW-0597">Phosphoprotein</keyword>
<dbReference type="InterPro" id="IPR046773">
    <property type="entry name" value="DOCKER_Lobe_C"/>
</dbReference>
<dbReference type="Pfam" id="PF16172">
    <property type="entry name" value="DOCK_N"/>
    <property type="match status" value="1"/>
</dbReference>
<feature type="region of interest" description="Disordered" evidence="6">
    <location>
        <begin position="815"/>
        <end position="845"/>
    </location>
</feature>
<dbReference type="InterPro" id="IPR027357">
    <property type="entry name" value="DOCKER_dom"/>
</dbReference>
<evidence type="ECO:0000259" key="8">
    <source>
        <dbReference type="PROSITE" id="PS51651"/>
    </source>
</evidence>
<protein>
    <recommendedName>
        <fullName evidence="11">Cytoplasmic protein</fullName>
    </recommendedName>
</protein>
<reference evidence="9" key="1">
    <citation type="submission" date="2020-12" db="EMBL/GenBank/DDBJ databases">
        <title>Metabolic potential, ecology and presence of endohyphal bacteria is reflected in genomic diversity of Mucoromycotina.</title>
        <authorList>
            <person name="Muszewska A."/>
            <person name="Okrasinska A."/>
            <person name="Steczkiewicz K."/>
            <person name="Drgas O."/>
            <person name="Orlowska M."/>
            <person name="Perlinska-Lenart U."/>
            <person name="Aleksandrzak-Piekarczyk T."/>
            <person name="Szatraj K."/>
            <person name="Zielenkiewicz U."/>
            <person name="Pilsyk S."/>
            <person name="Malc E."/>
            <person name="Mieczkowski P."/>
            <person name="Kruszewska J.S."/>
            <person name="Biernat P."/>
            <person name="Pawlowska J."/>
        </authorList>
    </citation>
    <scope>NUCLEOTIDE SEQUENCE</scope>
    <source>
        <strain evidence="9">CBS 226.32</strain>
    </source>
</reference>
<evidence type="ECO:0000259" key="7">
    <source>
        <dbReference type="PROSITE" id="PS51650"/>
    </source>
</evidence>
<dbReference type="InterPro" id="IPR035892">
    <property type="entry name" value="C2_domain_sf"/>
</dbReference>
<dbReference type="InterPro" id="IPR043161">
    <property type="entry name" value="DOCK_C_lobe_A"/>
</dbReference>
<dbReference type="Gene3D" id="2.60.40.150">
    <property type="entry name" value="C2 domain"/>
    <property type="match status" value="1"/>
</dbReference>
<comment type="subcellular location">
    <subcellularLocation>
        <location evidence="1">Cytoplasm</location>
    </subcellularLocation>
</comment>
<keyword evidence="4" id="KW-0344">Guanine-nucleotide releasing factor</keyword>